<accession>A0A2X0LPR8</accession>
<reference evidence="2" key="1">
    <citation type="submission" date="2016-10" db="EMBL/GenBank/DDBJ databases">
        <authorList>
            <person name="Jeantristanb JTB J.-T."/>
            <person name="Ricardo R."/>
        </authorList>
    </citation>
    <scope>NUCLEOTIDE SEQUENCE [LARGE SCALE GENOMIC DNA]</scope>
</reference>
<dbReference type="Proteomes" id="UP000249723">
    <property type="component" value="Unassembled WGS sequence"/>
</dbReference>
<proteinExistence type="predicted"/>
<evidence type="ECO:0000313" key="2">
    <source>
        <dbReference type="Proteomes" id="UP000249723"/>
    </source>
</evidence>
<dbReference type="EMBL" id="FMWP01000109">
    <property type="protein sequence ID" value="SDA01113.1"/>
    <property type="molecule type" value="Genomic_DNA"/>
</dbReference>
<evidence type="ECO:0000313" key="1">
    <source>
        <dbReference type="EMBL" id="SDA01113.1"/>
    </source>
</evidence>
<name>A0A2X0LPR8_9BASI</name>
<gene>
    <name evidence="1" type="ORF">BZ3500_MVSOF-1268-A1-R1_C085G00464</name>
</gene>
<protein>
    <submittedName>
        <fullName evidence="1">BZ3500_MvSof-1268-A1-R1_C085g00464 protein</fullName>
    </submittedName>
</protein>
<keyword evidence="2" id="KW-1185">Reference proteome</keyword>
<dbReference type="AlphaFoldDB" id="A0A2X0LPR8"/>
<organism evidence="1 2">
    <name type="scientific">Microbotryum saponariae</name>
    <dbReference type="NCBI Taxonomy" id="289078"/>
    <lineage>
        <taxon>Eukaryota</taxon>
        <taxon>Fungi</taxon>
        <taxon>Dikarya</taxon>
        <taxon>Basidiomycota</taxon>
        <taxon>Pucciniomycotina</taxon>
        <taxon>Microbotryomycetes</taxon>
        <taxon>Microbotryales</taxon>
        <taxon>Microbotryaceae</taxon>
        <taxon>Microbotryum</taxon>
    </lineage>
</organism>
<sequence length="49" mass="5789">MLATNKPRFVLFTGYDLASKAFRFYDTNDQEDQFGQKCQVPRQRISRVT</sequence>